<dbReference type="InterPro" id="IPR006222">
    <property type="entry name" value="GCVT_N"/>
</dbReference>
<evidence type="ECO:0000313" key="3">
    <source>
        <dbReference type="Proteomes" id="UP001301442"/>
    </source>
</evidence>
<dbReference type="SUPFAM" id="SSF103025">
    <property type="entry name" value="Folate-binding domain"/>
    <property type="match status" value="1"/>
</dbReference>
<evidence type="ECO:0000313" key="2">
    <source>
        <dbReference type="EMBL" id="WOH36764.1"/>
    </source>
</evidence>
<dbReference type="PANTHER" id="PTHR43757:SF2">
    <property type="entry name" value="AMINOMETHYLTRANSFERASE, MITOCHONDRIAL"/>
    <property type="match status" value="1"/>
</dbReference>
<dbReference type="RefSeq" id="WP_348395576.1">
    <property type="nucleotide sequence ID" value="NZ_CP136600.1"/>
</dbReference>
<keyword evidence="3" id="KW-1185">Reference proteome</keyword>
<dbReference type="Gene3D" id="3.30.1360.120">
    <property type="entry name" value="Probable tRNA modification gtpase trme, domain 1"/>
    <property type="match status" value="1"/>
</dbReference>
<dbReference type="Proteomes" id="UP001301442">
    <property type="component" value="Chromosome"/>
</dbReference>
<dbReference type="Pfam" id="PF01571">
    <property type="entry name" value="GCV_T"/>
    <property type="match status" value="1"/>
</dbReference>
<dbReference type="InterPro" id="IPR027266">
    <property type="entry name" value="TrmE/GcvT-like"/>
</dbReference>
<sequence length="403" mass="45328">MNNTAKKSVLCDLVSRHSAFDFDHYIASHEPEEYDIWNGFCLPMEYTAPADEYQAIRQSCALFDASPMKKIRIKGAEAGAFLDRILTSPVSQLPWMHAAYGLICNEQGYLIDDGIVYKYNDTDYLLLISELDLHGHFAKYNDFTDLFIKEETENLAGLAIQGPKSCAVLQQFGFTDVEQLAPFELKYFQLAGQQVLVGRVGFTGDLGYEIWFSPEAISTVEQAIVNTEQAMQITLPGYGLSALQMCRIEAGMIVPGWDTAGSFTDVIDERTPFELTLGWNVKAERDEYFVGKQALQQAKVIGPRYKMKGIKVNNKSILAEGQELFALVDNIEIQVGHLPSLVWHETEQQWIGFASIKSSCVDINDTYVIDKKTREAIHCCLHQLPFINLARRNQTPAPLNGNR</sequence>
<gene>
    <name evidence="2" type="ORF">RI844_15505</name>
</gene>
<feature type="domain" description="GCVT N-terminal" evidence="1">
    <location>
        <begin position="39"/>
        <end position="283"/>
    </location>
</feature>
<proteinExistence type="predicted"/>
<dbReference type="EMBL" id="CP136600">
    <property type="protein sequence ID" value="WOH36764.1"/>
    <property type="molecule type" value="Genomic_DNA"/>
</dbReference>
<protein>
    <submittedName>
        <fullName evidence="2">Aminomethyltransferase family protein</fullName>
    </submittedName>
</protein>
<name>A0ABZ0GLI1_9GAMM</name>
<reference evidence="2 3" key="1">
    <citation type="submission" date="2023-09" db="EMBL/GenBank/DDBJ databases">
        <authorList>
            <person name="Qi X."/>
        </authorList>
    </citation>
    <scope>NUCLEOTIDE SEQUENCE [LARGE SCALE GENOMIC DNA]</scope>
    <source>
        <strain evidence="2 3">S1-1</strain>
    </source>
</reference>
<accession>A0ABZ0GLI1</accession>
<dbReference type="InterPro" id="IPR028896">
    <property type="entry name" value="GcvT/YgfZ/DmdA"/>
</dbReference>
<dbReference type="PANTHER" id="PTHR43757">
    <property type="entry name" value="AMINOMETHYLTRANSFERASE"/>
    <property type="match status" value="1"/>
</dbReference>
<organism evidence="2 3">
    <name type="scientific">Thalassotalea fonticola</name>
    <dbReference type="NCBI Taxonomy" id="3065649"/>
    <lineage>
        <taxon>Bacteria</taxon>
        <taxon>Pseudomonadati</taxon>
        <taxon>Pseudomonadota</taxon>
        <taxon>Gammaproteobacteria</taxon>
        <taxon>Alteromonadales</taxon>
        <taxon>Colwelliaceae</taxon>
        <taxon>Thalassotalea</taxon>
    </lineage>
</organism>
<evidence type="ECO:0000259" key="1">
    <source>
        <dbReference type="Pfam" id="PF01571"/>
    </source>
</evidence>
<dbReference type="PIRSF" id="PIRSF006487">
    <property type="entry name" value="GcvT"/>
    <property type="match status" value="1"/>
</dbReference>